<dbReference type="CDD" id="cd01449">
    <property type="entry name" value="TST_Repeat_2"/>
    <property type="match status" value="1"/>
</dbReference>
<dbReference type="PROSITE" id="PS50206">
    <property type="entry name" value="RHODANESE_3"/>
    <property type="match status" value="2"/>
</dbReference>
<proteinExistence type="predicted"/>
<dbReference type="PANTHER" id="PTHR11364:SF27">
    <property type="entry name" value="SULFURTRANSFERASE"/>
    <property type="match status" value="1"/>
</dbReference>
<evidence type="ECO:0000313" key="5">
    <source>
        <dbReference type="Proteomes" id="UP000789833"/>
    </source>
</evidence>
<keyword evidence="1 4" id="KW-0808">Transferase</keyword>
<dbReference type="CDD" id="cd01448">
    <property type="entry name" value="TST_Repeat_1"/>
    <property type="match status" value="1"/>
</dbReference>
<feature type="domain" description="Rhodanese" evidence="3">
    <location>
        <begin position="13"/>
        <end position="132"/>
    </location>
</feature>
<dbReference type="Pfam" id="PF00581">
    <property type="entry name" value="Rhodanese"/>
    <property type="match status" value="2"/>
</dbReference>
<dbReference type="EMBL" id="CAKJTJ010000065">
    <property type="protein sequence ID" value="CAG9623690.1"/>
    <property type="molecule type" value="Genomic_DNA"/>
</dbReference>
<gene>
    <name evidence="4" type="primary">sseB</name>
    <name evidence="4" type="ORF">BACCIP111883_04522</name>
</gene>
<dbReference type="InterPro" id="IPR001763">
    <property type="entry name" value="Rhodanese-like_dom"/>
</dbReference>
<accession>A0ABM8YUN6</accession>
<feature type="domain" description="Rhodanese" evidence="3">
    <location>
        <begin position="167"/>
        <end position="276"/>
    </location>
</feature>
<keyword evidence="2" id="KW-0677">Repeat</keyword>
<dbReference type="InterPro" id="IPR045078">
    <property type="entry name" value="TST/MPST-like"/>
</dbReference>
<keyword evidence="5" id="KW-1185">Reference proteome</keyword>
<sequence>MKYIVQPEWVNEHLESLVILDCRFYLQEPDKGFEEYKQSHLPNAYYFDLNRDLSGPVQKHGGRHPLPNIKEFHLKLEEAGVHDNAKVLLYDDQNGAMASRMWFLLQLVGFHNVYIMDGGYSYWKELRFPLTNHIQQPTQKSGKLTVKFNEKLIVGKEEVKASLPDFELDERYLLDAREPKRFTGEEEPIDRIAGHIPGARNAFWLDNTENGKWKDEQDLKKRFQFLDKQKEVVVYCGSGVTACPTILALKVSGFVDIKLYAGSWSDWISYADNPISKSTN</sequence>
<dbReference type="Gene3D" id="3.40.250.10">
    <property type="entry name" value="Rhodanese-like domain"/>
    <property type="match status" value="2"/>
</dbReference>
<dbReference type="SUPFAM" id="SSF52821">
    <property type="entry name" value="Rhodanese/Cell cycle control phosphatase"/>
    <property type="match status" value="2"/>
</dbReference>
<dbReference type="Proteomes" id="UP000789833">
    <property type="component" value="Unassembled WGS sequence"/>
</dbReference>
<dbReference type="EC" id="2.8.1.1" evidence="4"/>
<dbReference type="InterPro" id="IPR036873">
    <property type="entry name" value="Rhodanese-like_dom_sf"/>
</dbReference>
<reference evidence="4 5" key="1">
    <citation type="submission" date="2021-10" db="EMBL/GenBank/DDBJ databases">
        <authorList>
            <person name="Criscuolo A."/>
        </authorList>
    </citation>
    <scope>NUCLEOTIDE SEQUENCE [LARGE SCALE GENOMIC DNA]</scope>
    <source>
        <strain evidence="5">CIP 111883</strain>
    </source>
</reference>
<dbReference type="RefSeq" id="WP_230505353.1">
    <property type="nucleotide sequence ID" value="NZ_CAKJTJ010000065.1"/>
</dbReference>
<evidence type="ECO:0000259" key="3">
    <source>
        <dbReference type="PROSITE" id="PS50206"/>
    </source>
</evidence>
<evidence type="ECO:0000313" key="4">
    <source>
        <dbReference type="EMBL" id="CAG9623690.1"/>
    </source>
</evidence>
<dbReference type="GO" id="GO:0004792">
    <property type="term" value="F:thiosulfate-cyanide sulfurtransferase activity"/>
    <property type="evidence" value="ECO:0007669"/>
    <property type="project" value="UniProtKB-EC"/>
</dbReference>
<dbReference type="PANTHER" id="PTHR11364">
    <property type="entry name" value="THIOSULFATE SULFERTANSFERASE"/>
    <property type="match status" value="1"/>
</dbReference>
<evidence type="ECO:0000256" key="2">
    <source>
        <dbReference type="ARBA" id="ARBA00022737"/>
    </source>
</evidence>
<protein>
    <submittedName>
        <fullName evidence="4">Thiosulfate sulfurtransferase SseB</fullName>
        <ecNumber evidence="4">2.8.1.1</ecNumber>
    </submittedName>
</protein>
<organism evidence="4 5">
    <name type="scientific">Sutcliffiella rhizosphaerae</name>
    <dbReference type="NCBI Taxonomy" id="2880967"/>
    <lineage>
        <taxon>Bacteria</taxon>
        <taxon>Bacillati</taxon>
        <taxon>Bacillota</taxon>
        <taxon>Bacilli</taxon>
        <taxon>Bacillales</taxon>
        <taxon>Bacillaceae</taxon>
        <taxon>Sutcliffiella</taxon>
    </lineage>
</organism>
<name>A0ABM8YUN6_9BACI</name>
<dbReference type="SMART" id="SM00450">
    <property type="entry name" value="RHOD"/>
    <property type="match status" value="2"/>
</dbReference>
<evidence type="ECO:0000256" key="1">
    <source>
        <dbReference type="ARBA" id="ARBA00022679"/>
    </source>
</evidence>
<comment type="caution">
    <text evidence="4">The sequence shown here is derived from an EMBL/GenBank/DDBJ whole genome shotgun (WGS) entry which is preliminary data.</text>
</comment>